<dbReference type="EMBL" id="FNEJ01000016">
    <property type="protein sequence ID" value="SDJ04529.1"/>
    <property type="molecule type" value="Genomic_DNA"/>
</dbReference>
<evidence type="ECO:0008006" key="3">
    <source>
        <dbReference type="Google" id="ProtNLM"/>
    </source>
</evidence>
<dbReference type="OrthoDB" id="7540582at2"/>
<dbReference type="AlphaFoldDB" id="A0A1G8QIB3"/>
<dbReference type="SUPFAM" id="SSF52540">
    <property type="entry name" value="P-loop containing nucleoside triphosphate hydrolases"/>
    <property type="match status" value="1"/>
</dbReference>
<dbReference type="RefSeq" id="WP_131821833.1">
    <property type="nucleotide sequence ID" value="NZ_FNEJ01000016.1"/>
</dbReference>
<organism evidence="1 2">
    <name type="scientific">Salipiger marinus</name>
    <dbReference type="NCBI Taxonomy" id="555512"/>
    <lineage>
        <taxon>Bacteria</taxon>
        <taxon>Pseudomonadati</taxon>
        <taxon>Pseudomonadota</taxon>
        <taxon>Alphaproteobacteria</taxon>
        <taxon>Rhodobacterales</taxon>
        <taxon>Roseobacteraceae</taxon>
        <taxon>Salipiger</taxon>
    </lineage>
</organism>
<reference evidence="1 2" key="1">
    <citation type="submission" date="2016-10" db="EMBL/GenBank/DDBJ databases">
        <authorList>
            <person name="de Groot N.N."/>
        </authorList>
    </citation>
    <scope>NUCLEOTIDE SEQUENCE [LARGE SCALE GENOMIC DNA]</scope>
    <source>
        <strain evidence="1 2">DSM 26424</strain>
    </source>
</reference>
<keyword evidence="2" id="KW-1185">Reference proteome</keyword>
<proteinExistence type="predicted"/>
<dbReference type="STRING" id="555512.SAMN04487993_10165"/>
<gene>
    <name evidence="1" type="ORF">SAMN04487993_10165</name>
</gene>
<accession>A0A1G8QIB3</accession>
<name>A0A1G8QIB3_9RHOB</name>
<evidence type="ECO:0000313" key="2">
    <source>
        <dbReference type="Proteomes" id="UP000199093"/>
    </source>
</evidence>
<protein>
    <recommendedName>
        <fullName evidence="3">Sulfotransferase family protein</fullName>
    </recommendedName>
</protein>
<dbReference type="Proteomes" id="UP000199093">
    <property type="component" value="Unassembled WGS sequence"/>
</dbReference>
<dbReference type="InterPro" id="IPR027417">
    <property type="entry name" value="P-loop_NTPase"/>
</dbReference>
<sequence length="344" mass="38767">MASSQDLQVVLHAGTYKTATSTIQTLMFRNRDSIARRYGLLYPKTGTRRNTGSANSHSVAHHLFYHAVRDDKTRTSKQQVGILRDRLAEEIAAQDAKRIVLCSELFASSSRAAKKAFLEMLGGAKLSVVYSVRRPDDYVESMANQAYKNFRTPKIDVDGSFGMLRNVAEWDELLGHRSVQVLTFSKSDYPGYLRRVFEVLGVDPEDPLIDHDLHDNPAMTLTGFLMRRTLLRRLGALGVEVDRSLRHRLNVELDKLETTLPKSPKALFLSPVDRENVMAANREQMETLTDWMTAEEAALLLNDLALPVSKTPRNTDVDPTMNAETLAGICEGFTSEFFRKTLSW</sequence>
<evidence type="ECO:0000313" key="1">
    <source>
        <dbReference type="EMBL" id="SDJ04529.1"/>
    </source>
</evidence>